<evidence type="ECO:0000313" key="2">
    <source>
        <dbReference type="Proteomes" id="UP000006038"/>
    </source>
</evidence>
<dbReference type="Gramene" id="OB08G15550.1">
    <property type="protein sequence ID" value="OB08G15550.1"/>
    <property type="gene ID" value="OB08G15550"/>
</dbReference>
<evidence type="ECO:0000313" key="1">
    <source>
        <dbReference type="EnsemblPlants" id="OB08G15550.1"/>
    </source>
</evidence>
<name>J3MR26_ORYBR</name>
<dbReference type="EnsemblPlants" id="OB08G15550.1">
    <property type="protein sequence ID" value="OB08G15550.1"/>
    <property type="gene ID" value="OB08G15550"/>
</dbReference>
<reference evidence="1" key="1">
    <citation type="journal article" date="2013" name="Nat. Commun.">
        <title>Whole-genome sequencing of Oryza brachyantha reveals mechanisms underlying Oryza genome evolution.</title>
        <authorList>
            <person name="Chen J."/>
            <person name="Huang Q."/>
            <person name="Gao D."/>
            <person name="Wang J."/>
            <person name="Lang Y."/>
            <person name="Liu T."/>
            <person name="Li B."/>
            <person name="Bai Z."/>
            <person name="Luis Goicoechea J."/>
            <person name="Liang C."/>
            <person name="Chen C."/>
            <person name="Zhang W."/>
            <person name="Sun S."/>
            <person name="Liao Y."/>
            <person name="Zhang X."/>
            <person name="Yang L."/>
            <person name="Song C."/>
            <person name="Wang M."/>
            <person name="Shi J."/>
            <person name="Liu G."/>
            <person name="Liu J."/>
            <person name="Zhou H."/>
            <person name="Zhou W."/>
            <person name="Yu Q."/>
            <person name="An N."/>
            <person name="Chen Y."/>
            <person name="Cai Q."/>
            <person name="Wang B."/>
            <person name="Liu B."/>
            <person name="Min J."/>
            <person name="Huang Y."/>
            <person name="Wu H."/>
            <person name="Li Z."/>
            <person name="Zhang Y."/>
            <person name="Yin Y."/>
            <person name="Song W."/>
            <person name="Jiang J."/>
            <person name="Jackson S.A."/>
            <person name="Wing R.A."/>
            <person name="Wang J."/>
            <person name="Chen M."/>
        </authorList>
    </citation>
    <scope>NUCLEOTIDE SEQUENCE [LARGE SCALE GENOMIC DNA]</scope>
    <source>
        <strain evidence="1">cv. IRGC 101232</strain>
    </source>
</reference>
<dbReference type="PANTHER" id="PTHR38926:SF77">
    <property type="entry name" value="OS08G0195000 PROTEIN"/>
    <property type="match status" value="1"/>
</dbReference>
<accession>J3MR26</accession>
<dbReference type="InterPro" id="IPR036047">
    <property type="entry name" value="F-box-like_dom_sf"/>
</dbReference>
<keyword evidence="2" id="KW-1185">Reference proteome</keyword>
<proteinExistence type="predicted"/>
<dbReference type="InterPro" id="IPR032675">
    <property type="entry name" value="LRR_dom_sf"/>
</dbReference>
<dbReference type="PANTHER" id="PTHR38926">
    <property type="entry name" value="F-BOX DOMAIN CONTAINING PROTEIN, EXPRESSED"/>
    <property type="match status" value="1"/>
</dbReference>
<dbReference type="Gene3D" id="3.80.10.10">
    <property type="entry name" value="Ribonuclease Inhibitor"/>
    <property type="match status" value="1"/>
</dbReference>
<dbReference type="HOGENOM" id="CLU_1374111_0_0_1"/>
<dbReference type="Proteomes" id="UP000006038">
    <property type="component" value="Chromosome 8"/>
</dbReference>
<reference evidence="1" key="2">
    <citation type="submission" date="2013-04" db="UniProtKB">
        <authorList>
            <consortium name="EnsemblPlants"/>
        </authorList>
    </citation>
    <scope>IDENTIFICATION</scope>
</reference>
<dbReference type="OMA" id="WTVEILM"/>
<evidence type="ECO:0008006" key="3">
    <source>
        <dbReference type="Google" id="ProtNLM"/>
    </source>
</evidence>
<gene>
    <name evidence="1" type="primary">LOC102717736</name>
</gene>
<sequence length="199" mass="22655">MEMDSIPVSPDSDRDWSELPLSAIFMKLWTVEILMGASFVCHSWLEASKSPELWRFVDMTRHKVILSKRTGILCAMAKVAIDPSDGQMESFWARKFVSCDLFYYIMRRASTLKSIRLIACTFVQQRPLAMLAAKCPLLEEIECSHHTILAPTIRNDLIPRGTNVSRYKRKDGSKTLDFFKIPFGAYEPSIKANPMAEVG</sequence>
<organism evidence="1">
    <name type="scientific">Oryza brachyantha</name>
    <name type="common">malo sina</name>
    <dbReference type="NCBI Taxonomy" id="4533"/>
    <lineage>
        <taxon>Eukaryota</taxon>
        <taxon>Viridiplantae</taxon>
        <taxon>Streptophyta</taxon>
        <taxon>Embryophyta</taxon>
        <taxon>Tracheophyta</taxon>
        <taxon>Spermatophyta</taxon>
        <taxon>Magnoliopsida</taxon>
        <taxon>Liliopsida</taxon>
        <taxon>Poales</taxon>
        <taxon>Poaceae</taxon>
        <taxon>BOP clade</taxon>
        <taxon>Oryzoideae</taxon>
        <taxon>Oryzeae</taxon>
        <taxon>Oryzinae</taxon>
        <taxon>Oryza</taxon>
    </lineage>
</organism>
<dbReference type="SUPFAM" id="SSF81383">
    <property type="entry name" value="F-box domain"/>
    <property type="match status" value="1"/>
</dbReference>
<protein>
    <recommendedName>
        <fullName evidence="3">F-box domain-containing protein</fullName>
    </recommendedName>
</protein>
<dbReference type="STRING" id="4533.J3MR26"/>
<dbReference type="AlphaFoldDB" id="J3MR26"/>
<dbReference type="eggNOG" id="KOG1947">
    <property type="taxonomic scope" value="Eukaryota"/>
</dbReference>